<name>E7FP24_9LACO</name>
<dbReference type="Proteomes" id="UP000004099">
    <property type="component" value="Unassembled WGS sequence"/>
</dbReference>
<gene>
    <name evidence="1" type="ORF">HMPREF0542_10651</name>
</gene>
<organism evidence="1 2">
    <name type="scientific">Ligilactobacillus ruminis ATCC 25644</name>
    <dbReference type="NCBI Taxonomy" id="525362"/>
    <lineage>
        <taxon>Bacteria</taxon>
        <taxon>Bacillati</taxon>
        <taxon>Bacillota</taxon>
        <taxon>Bacilli</taxon>
        <taxon>Lactobacillales</taxon>
        <taxon>Lactobacillaceae</taxon>
        <taxon>Ligilactobacillus</taxon>
    </lineage>
</organism>
<comment type="caution">
    <text evidence="1">The sequence shown here is derived from an EMBL/GenBank/DDBJ whole genome shotgun (WGS) entry which is preliminary data.</text>
</comment>
<dbReference type="HOGENOM" id="CLU_3291682_0_0_9"/>
<dbReference type="PATRIC" id="fig|525362.12.peg.231"/>
<dbReference type="EMBL" id="ACGS02000026">
    <property type="protein sequence ID" value="EFZ35200.1"/>
    <property type="molecule type" value="Genomic_DNA"/>
</dbReference>
<sequence length="40" mass="4742">MTFQSEKRLGKTMPQIEKPDDLQAIASLIRFFCMHDNRFP</sequence>
<evidence type="ECO:0000313" key="1">
    <source>
        <dbReference type="EMBL" id="EFZ35200.1"/>
    </source>
</evidence>
<dbReference type="AlphaFoldDB" id="E7FP24"/>
<protein>
    <submittedName>
        <fullName evidence="1">Uncharacterized protein</fullName>
    </submittedName>
</protein>
<accession>E7FP24</accession>
<evidence type="ECO:0000313" key="2">
    <source>
        <dbReference type="Proteomes" id="UP000004099"/>
    </source>
</evidence>
<reference evidence="1 2" key="1">
    <citation type="submission" date="2011-01" db="EMBL/GenBank/DDBJ databases">
        <authorList>
            <person name="Muzny D."/>
            <person name="Qin X."/>
            <person name="Buhay C."/>
            <person name="Dugan-Rocha S."/>
            <person name="Ding Y."/>
            <person name="Chen G."/>
            <person name="Hawes A."/>
            <person name="Holder M."/>
            <person name="Jhangiani S."/>
            <person name="Johnson A."/>
            <person name="Khan Z."/>
            <person name="Li Z."/>
            <person name="Liu W."/>
            <person name="Liu X."/>
            <person name="Perez L."/>
            <person name="Shen H."/>
            <person name="Wang Q."/>
            <person name="Watt J."/>
            <person name="Xi L."/>
            <person name="Xin Y."/>
            <person name="Zhou J."/>
            <person name="Deng J."/>
            <person name="Jiang H."/>
            <person name="Liu Y."/>
            <person name="Qu J."/>
            <person name="Song X.-Z."/>
            <person name="Zhang L."/>
            <person name="Villasana D."/>
            <person name="Johnson A."/>
            <person name="Liu J."/>
            <person name="Liyanage D."/>
            <person name="Lorensuhewa L."/>
            <person name="Robinson T."/>
            <person name="Song A."/>
            <person name="Song B.-B."/>
            <person name="Dinh H."/>
            <person name="Thornton R."/>
            <person name="Coyle M."/>
            <person name="Francisco L."/>
            <person name="Jackson L."/>
            <person name="Javaid M."/>
            <person name="Korchina V."/>
            <person name="Kovar C."/>
            <person name="Mata R."/>
            <person name="Mathew T."/>
            <person name="Ngo R."/>
            <person name="Nguyen L."/>
            <person name="Nguyen N."/>
            <person name="Okwuonu G."/>
            <person name="Ongeri F."/>
            <person name="Pham C."/>
            <person name="Simmons D."/>
            <person name="Wilczek-Boney K."/>
            <person name="Hale W."/>
            <person name="Jakkamsetti A."/>
            <person name="Pham P."/>
            <person name="Ruth R."/>
            <person name="San Lucas F."/>
            <person name="Warren J."/>
            <person name="Zhang J."/>
            <person name="Zhao Z."/>
            <person name="Zhou C."/>
            <person name="Zhu D."/>
            <person name="Lee S."/>
            <person name="Bess C."/>
            <person name="Blankenburg K."/>
            <person name="Forbes L."/>
            <person name="Fu Q."/>
            <person name="Gubbala S."/>
            <person name="Hirani K."/>
            <person name="Jayaseelan J.C."/>
            <person name="Lara F."/>
            <person name="Munidasa M."/>
            <person name="Palculict T."/>
            <person name="Patil S."/>
            <person name="Pu L.-L."/>
            <person name="Saada N."/>
            <person name="Tang L."/>
            <person name="Weissenberger G."/>
            <person name="Zhu Y."/>
            <person name="Hemphill L."/>
            <person name="Shang Y."/>
            <person name="Youmans B."/>
            <person name="Ayvaz T."/>
            <person name="Ross M."/>
            <person name="Santibanez J."/>
            <person name="Aqrawi P."/>
            <person name="Gross S."/>
            <person name="Joshi V."/>
            <person name="Fowler G."/>
            <person name="Nazareth L."/>
            <person name="Reid J."/>
            <person name="Worley K."/>
            <person name="Petrosino J."/>
            <person name="Highlander S."/>
            <person name="Gibbs R."/>
        </authorList>
    </citation>
    <scope>NUCLEOTIDE SEQUENCE [LARGE SCALE GENOMIC DNA]</scope>
    <source>
        <strain evidence="1 2">ATCC 25644</strain>
    </source>
</reference>
<proteinExistence type="predicted"/>